<reference evidence="11 12" key="1">
    <citation type="submission" date="2024-06" db="EMBL/GenBank/DDBJ databases">
        <title>Complete genome of Phlyctema vagabunda strain 19-DSS-EL-015.</title>
        <authorList>
            <person name="Fiorenzani C."/>
        </authorList>
    </citation>
    <scope>NUCLEOTIDE SEQUENCE [LARGE SCALE GENOMIC DNA]</scope>
    <source>
        <strain evidence="11 12">19-DSS-EL-015</strain>
    </source>
</reference>
<feature type="transmembrane region" description="Helical" evidence="10">
    <location>
        <begin position="109"/>
        <end position="130"/>
    </location>
</feature>
<comment type="subcellular location">
    <subcellularLocation>
        <location evidence="1">Golgi apparatus membrane</location>
        <topology evidence="1">Single-pass type II membrane protein</topology>
    </subcellularLocation>
</comment>
<dbReference type="PANTHER" id="PTHR11214">
    <property type="entry name" value="BETA-1,3-N-ACETYLGLUCOSAMINYLTRANSFERASE"/>
    <property type="match status" value="1"/>
</dbReference>
<keyword evidence="7 10" id="KW-1133">Transmembrane helix</keyword>
<evidence type="ECO:0000256" key="10">
    <source>
        <dbReference type="SAM" id="Phobius"/>
    </source>
</evidence>
<dbReference type="Pfam" id="PF01762">
    <property type="entry name" value="Galactosyl_T"/>
    <property type="match status" value="1"/>
</dbReference>
<gene>
    <name evidence="11" type="ORF">PVAG01_00821</name>
</gene>
<feature type="transmembrane region" description="Helical" evidence="10">
    <location>
        <begin position="73"/>
        <end position="97"/>
    </location>
</feature>
<evidence type="ECO:0000313" key="12">
    <source>
        <dbReference type="Proteomes" id="UP001629113"/>
    </source>
</evidence>
<comment type="similarity">
    <text evidence="2">Belongs to the glycosyltransferase 31 family.</text>
</comment>
<dbReference type="InterPro" id="IPR002659">
    <property type="entry name" value="Glyco_trans_31"/>
</dbReference>
<protein>
    <submittedName>
        <fullName evidence="11">Uncharacterized protein</fullName>
    </submittedName>
</protein>
<evidence type="ECO:0000256" key="2">
    <source>
        <dbReference type="ARBA" id="ARBA00008661"/>
    </source>
</evidence>
<evidence type="ECO:0000256" key="7">
    <source>
        <dbReference type="ARBA" id="ARBA00022989"/>
    </source>
</evidence>
<keyword evidence="3" id="KW-0328">Glycosyltransferase</keyword>
<feature type="transmembrane region" description="Helical" evidence="10">
    <location>
        <begin position="175"/>
        <end position="192"/>
    </location>
</feature>
<dbReference type="PANTHER" id="PTHR11214:SF3">
    <property type="entry name" value="BETA-1,3-GALACTOSYLTRANSFERASE 6"/>
    <property type="match status" value="1"/>
</dbReference>
<evidence type="ECO:0000256" key="1">
    <source>
        <dbReference type="ARBA" id="ARBA00004323"/>
    </source>
</evidence>
<evidence type="ECO:0000256" key="6">
    <source>
        <dbReference type="ARBA" id="ARBA00022968"/>
    </source>
</evidence>
<dbReference type="EMBL" id="JBFCZG010000001">
    <property type="protein sequence ID" value="KAL3427312.1"/>
    <property type="molecule type" value="Genomic_DNA"/>
</dbReference>
<name>A0ABR4PVY3_9HELO</name>
<organism evidence="11 12">
    <name type="scientific">Phlyctema vagabunda</name>
    <dbReference type="NCBI Taxonomy" id="108571"/>
    <lineage>
        <taxon>Eukaryota</taxon>
        <taxon>Fungi</taxon>
        <taxon>Dikarya</taxon>
        <taxon>Ascomycota</taxon>
        <taxon>Pezizomycotina</taxon>
        <taxon>Leotiomycetes</taxon>
        <taxon>Helotiales</taxon>
        <taxon>Dermateaceae</taxon>
        <taxon>Phlyctema</taxon>
    </lineage>
</organism>
<keyword evidence="9 10" id="KW-0472">Membrane</keyword>
<keyword evidence="6" id="KW-0735">Signal-anchor</keyword>
<evidence type="ECO:0000256" key="9">
    <source>
        <dbReference type="ARBA" id="ARBA00023136"/>
    </source>
</evidence>
<keyword evidence="8" id="KW-0333">Golgi apparatus</keyword>
<keyword evidence="5 10" id="KW-0812">Transmembrane</keyword>
<dbReference type="Gene3D" id="3.90.550.50">
    <property type="match status" value="1"/>
</dbReference>
<proteinExistence type="inferred from homology"/>
<evidence type="ECO:0000256" key="8">
    <source>
        <dbReference type="ARBA" id="ARBA00023034"/>
    </source>
</evidence>
<evidence type="ECO:0000256" key="3">
    <source>
        <dbReference type="ARBA" id="ARBA00022676"/>
    </source>
</evidence>
<accession>A0ABR4PVY3</accession>
<feature type="transmembrane region" description="Helical" evidence="10">
    <location>
        <begin position="151"/>
        <end position="169"/>
    </location>
</feature>
<keyword evidence="4" id="KW-0808">Transferase</keyword>
<evidence type="ECO:0000313" key="11">
    <source>
        <dbReference type="EMBL" id="KAL3427312.1"/>
    </source>
</evidence>
<evidence type="ECO:0000256" key="5">
    <source>
        <dbReference type="ARBA" id="ARBA00022692"/>
    </source>
</evidence>
<keyword evidence="12" id="KW-1185">Reference proteome</keyword>
<evidence type="ECO:0000256" key="4">
    <source>
        <dbReference type="ARBA" id="ARBA00022679"/>
    </source>
</evidence>
<dbReference type="Proteomes" id="UP001629113">
    <property type="component" value="Unassembled WGS sequence"/>
</dbReference>
<feature type="transmembrane region" description="Helical" evidence="10">
    <location>
        <begin position="228"/>
        <end position="247"/>
    </location>
</feature>
<sequence>MVAVQCSLALQMELSDNFIQKPILLPSSGSPLLVVVATLAIDLPWTRVMHDIKSTINATWGFRKFMMRLGHGAIFVLRCIILLPGIHGAVLNLHVAWQQSSKLEFTHAGAYHCLAALWATTSSASLLIFADDSIVSRRSNDPIATRTRRPLTSLLAFCLWYLFSIYRIYSGMYSPVLGWALATIGPSIGNFGRRYYAVSHDMEVLPSKEGSPFPKQSRWKTAFLRKEVFTIFGATLLTIALLLHQYAEQRFLNEGHRAHSAALGRAMPPFPHPSKSLVNPIRVLILITSSWMTQAYSDRELVRRTSVRLVPASSAHLVMEYRFVLGSTPSSVGDFRTPKEIDEELSKHRDLLIVPTGDNHDNLTHKVYSSMAWADQYTFDYIVKTDSDVFVRWDTLADEFIEQGRKKKYWRGLSFWNMPQAPSENQDDEIHTGEISPLPQFTFGTLYILSRDIVRLVTSPAKHRVFAHEEDHALGIWLDEAGITAIHDRRINAEANACRDDMIAKHISLDKISTADEGMDAMYKNVKGNKPLCEGFATDSCPYCYSCWKPSESMPATCDREKGLIFVEGSKLPAAAPKAVNPPDVKLAPKTTPWLVPEIISISGSPLSNSSDWNRLYWLIWMSKVDDFEARHYSAIDLILISNPQAIVTVVSSTLPSDFFAAYGRHGYSVHVIPMSKELIVEREWYTGPNTEAWISQWDTWEHDSPYFADHLADYLRYVLIYRYGGTCLGFDTLWLRSPYSELEFISSDYSRSDADQDWKLNTENGLVMSNEIMRCQAGSDLFRTIAESAFEIKGYQPGCLNCVGARPTTSYVKSNQHDLEVRGLALLAPEVHYPYAIQEIQDVLRMGRGDDAKDRTLATLRTVYQYSWSLNLYGKTTDKLEIAPNSTIGILLDSLRLDVPHPPGVSSIGAALPESNTPVMKELSLQAPESYTYSNSSQIKAASLLIPTAMTLSEQIQMSGRQLTNLGPSLDGAWEGLERIFVRGGPEDVSSATIAMKLRCAGQHHEDELIGKLSLGTDETQTLNGGLWQQELNVSLGGAKGNGQQVTKKEINVILSSLKYRPPQRPSGSAASSEESGEELVITITYGDEPPQQKIITIVSD</sequence>
<comment type="caution">
    <text evidence="11">The sequence shown here is derived from an EMBL/GenBank/DDBJ whole genome shotgun (WGS) entry which is preliminary data.</text>
</comment>